<reference evidence="4 5" key="1">
    <citation type="submission" date="2024-08" db="EMBL/GenBank/DDBJ databases">
        <title>Halobellus sp. MBLA0158 whole genome sequence.</title>
        <authorList>
            <person name="Hwang C.Y."/>
            <person name="Cho E.-S."/>
            <person name="Seo M.-J."/>
        </authorList>
    </citation>
    <scope>NUCLEOTIDE SEQUENCE [LARGE SCALE GENOMIC DNA]</scope>
    <source>
        <strain evidence="4 5">MBLA0158</strain>
    </source>
</reference>
<protein>
    <recommendedName>
        <fullName evidence="3">DUF7312 domain-containing protein</fullName>
    </recommendedName>
</protein>
<feature type="domain" description="DUF7312" evidence="3">
    <location>
        <begin position="26"/>
        <end position="82"/>
    </location>
</feature>
<accession>A0ABD5M9G6</accession>
<organism evidence="4 5">
    <name type="scientific">Halobellus rubicundus</name>
    <dbReference type="NCBI Taxonomy" id="2996466"/>
    <lineage>
        <taxon>Archaea</taxon>
        <taxon>Methanobacteriati</taxon>
        <taxon>Methanobacteriota</taxon>
        <taxon>Stenosarchaea group</taxon>
        <taxon>Halobacteria</taxon>
        <taxon>Halobacteriales</taxon>
        <taxon>Haloferacaceae</taxon>
        <taxon>Halobellus</taxon>
    </lineage>
</organism>
<keyword evidence="5" id="KW-1185">Reference proteome</keyword>
<evidence type="ECO:0000313" key="5">
    <source>
        <dbReference type="Proteomes" id="UP001570511"/>
    </source>
</evidence>
<comment type="caution">
    <text evidence="4">The sequence shown here is derived from an EMBL/GenBank/DDBJ whole genome shotgun (WGS) entry which is preliminary data.</text>
</comment>
<keyword evidence="2" id="KW-0472">Membrane</keyword>
<dbReference type="InterPro" id="IPR055736">
    <property type="entry name" value="DUF7312"/>
</dbReference>
<evidence type="ECO:0000313" key="4">
    <source>
        <dbReference type="EMBL" id="MFA1610532.1"/>
    </source>
</evidence>
<feature type="transmembrane region" description="Helical" evidence="2">
    <location>
        <begin position="66"/>
        <end position="85"/>
    </location>
</feature>
<keyword evidence="2" id="KW-0812">Transmembrane</keyword>
<evidence type="ECO:0000259" key="3">
    <source>
        <dbReference type="Pfam" id="PF23994"/>
    </source>
</evidence>
<dbReference type="RefSeq" id="WP_372388143.1">
    <property type="nucleotide sequence ID" value="NZ_JBGNYA010000001.1"/>
</dbReference>
<evidence type="ECO:0000256" key="1">
    <source>
        <dbReference type="SAM" id="MobiDB-lite"/>
    </source>
</evidence>
<proteinExistence type="predicted"/>
<keyword evidence="2" id="KW-1133">Transmembrane helix</keyword>
<name>A0ABD5M9G6_9EURY</name>
<dbReference type="Proteomes" id="UP001570511">
    <property type="component" value="Unassembled WGS sequence"/>
</dbReference>
<dbReference type="Pfam" id="PF23994">
    <property type="entry name" value="DUF7312"/>
    <property type="match status" value="1"/>
</dbReference>
<evidence type="ECO:0000256" key="2">
    <source>
        <dbReference type="SAM" id="Phobius"/>
    </source>
</evidence>
<sequence length="89" mass="9403">MSDHDPDRDRTAEDDPVRSPVGFDPDSDSDSGSDPDAASTIGTQLDEGLTFERPPIEPERPKPENALFVVLGVLGTVVLLASAFAPGLI</sequence>
<feature type="region of interest" description="Disordered" evidence="1">
    <location>
        <begin position="1"/>
        <end position="62"/>
    </location>
</feature>
<dbReference type="AlphaFoldDB" id="A0ABD5M9G6"/>
<feature type="compositionally biased region" description="Basic and acidic residues" evidence="1">
    <location>
        <begin position="1"/>
        <end position="17"/>
    </location>
</feature>
<dbReference type="EMBL" id="JBGNYA010000001">
    <property type="protein sequence ID" value="MFA1610532.1"/>
    <property type="molecule type" value="Genomic_DNA"/>
</dbReference>
<gene>
    <name evidence="4" type="ORF">OS889_05875</name>
</gene>